<reference evidence="2 3" key="1">
    <citation type="submission" date="2021-10" db="EMBL/GenBank/DDBJ databases">
        <title>Collection of gut derived symbiotic bacterial strains cultured from healthy donors.</title>
        <authorList>
            <person name="Lin H."/>
            <person name="Littmann E."/>
            <person name="Claire K."/>
            <person name="Pamer E."/>
        </authorList>
    </citation>
    <scope>NUCLEOTIDE SEQUENCE [LARGE SCALE GENOMIC DNA]</scope>
    <source>
        <strain evidence="2 3">MSK.17.68</strain>
    </source>
</reference>
<dbReference type="InterPro" id="IPR014875">
    <property type="entry name" value="Mor_transcription_activator"/>
</dbReference>
<sequence length="94" mass="10994">MNDNNPERRIPEDLVPLYNIVGEEKYKFIIKEMGGGLYYIPTKDELDIKERDRGIFEDYIIKGMKINSVAKKWGLSASMISKIVGKERDKRKKK</sequence>
<dbReference type="Gene3D" id="1.10.10.60">
    <property type="entry name" value="Homeodomain-like"/>
    <property type="match status" value="1"/>
</dbReference>
<dbReference type="SUPFAM" id="SSF46689">
    <property type="entry name" value="Homeodomain-like"/>
    <property type="match status" value="1"/>
</dbReference>
<organism evidence="2 3">
    <name type="scientific">Intestinibacter bartlettii</name>
    <dbReference type="NCBI Taxonomy" id="261299"/>
    <lineage>
        <taxon>Bacteria</taxon>
        <taxon>Bacillati</taxon>
        <taxon>Bacillota</taxon>
        <taxon>Clostridia</taxon>
        <taxon>Peptostreptococcales</taxon>
        <taxon>Peptostreptococcaceae</taxon>
        <taxon>Intestinibacter</taxon>
    </lineage>
</organism>
<dbReference type="InterPro" id="IPR009057">
    <property type="entry name" value="Homeodomain-like_sf"/>
</dbReference>
<evidence type="ECO:0000313" key="2">
    <source>
        <dbReference type="EMBL" id="MCB5446024.1"/>
    </source>
</evidence>
<dbReference type="RefSeq" id="WP_226924165.1">
    <property type="nucleotide sequence ID" value="NZ_BAABXU010000001.1"/>
</dbReference>
<dbReference type="Proteomes" id="UP001299409">
    <property type="component" value="Unassembled WGS sequence"/>
</dbReference>
<dbReference type="EMBL" id="JAJBMB010000006">
    <property type="protein sequence ID" value="MCB5446024.1"/>
    <property type="molecule type" value="Genomic_DNA"/>
</dbReference>
<keyword evidence="3" id="KW-1185">Reference proteome</keyword>
<comment type="caution">
    <text evidence="2">The sequence shown here is derived from an EMBL/GenBank/DDBJ whole genome shotgun (WGS) entry which is preliminary data.</text>
</comment>
<dbReference type="Pfam" id="PF08765">
    <property type="entry name" value="Mor"/>
    <property type="match status" value="1"/>
</dbReference>
<proteinExistence type="predicted"/>
<name>A0ABS8CX19_9FIRM</name>
<accession>A0ABS8CX19</accession>
<feature type="domain" description="Mor transcription activator" evidence="1">
    <location>
        <begin position="19"/>
        <end position="91"/>
    </location>
</feature>
<evidence type="ECO:0000313" key="3">
    <source>
        <dbReference type="Proteomes" id="UP001299409"/>
    </source>
</evidence>
<protein>
    <recommendedName>
        <fullName evidence="1">Mor transcription activator domain-containing protein</fullName>
    </recommendedName>
</protein>
<evidence type="ECO:0000259" key="1">
    <source>
        <dbReference type="Pfam" id="PF08765"/>
    </source>
</evidence>
<gene>
    <name evidence="2" type="ORF">LIP50_07420</name>
</gene>